<dbReference type="Proteomes" id="UP000679749">
    <property type="component" value="Unassembled WGS sequence"/>
</dbReference>
<dbReference type="Gene3D" id="3.10.350.10">
    <property type="entry name" value="LysM domain"/>
    <property type="match status" value="1"/>
</dbReference>
<reference evidence="5" key="1">
    <citation type="submission" date="2021-05" db="EMBL/GenBank/DDBJ databases">
        <title>Novel Bacillus species.</title>
        <authorList>
            <person name="Liu G."/>
        </authorList>
    </citation>
    <scope>NUCLEOTIDE SEQUENCE</scope>
    <source>
        <strain evidence="5">FJAT-49825</strain>
    </source>
</reference>
<dbReference type="CDD" id="cd12797">
    <property type="entry name" value="M23_peptidase"/>
    <property type="match status" value="1"/>
</dbReference>
<dbReference type="InterPro" id="IPR036779">
    <property type="entry name" value="LysM_dom_sf"/>
</dbReference>
<gene>
    <name evidence="5" type="ORF">KHA99_08185</name>
</gene>
<keyword evidence="6" id="KW-1185">Reference proteome</keyword>
<dbReference type="InterPro" id="IPR016047">
    <property type="entry name" value="M23ase_b-sheet_dom"/>
</dbReference>
<dbReference type="SUPFAM" id="SSF51261">
    <property type="entry name" value="Duplicated hybrid motif"/>
    <property type="match status" value="1"/>
</dbReference>
<dbReference type="SMART" id="SM01208">
    <property type="entry name" value="G5"/>
    <property type="match status" value="1"/>
</dbReference>
<dbReference type="EMBL" id="JAGYPF010000002">
    <property type="protein sequence ID" value="MBS4212419.1"/>
    <property type="molecule type" value="Genomic_DNA"/>
</dbReference>
<dbReference type="Pfam" id="PF07501">
    <property type="entry name" value="G5"/>
    <property type="match status" value="1"/>
</dbReference>
<evidence type="ECO:0000256" key="1">
    <source>
        <dbReference type="ARBA" id="ARBA00022729"/>
    </source>
</evidence>
<evidence type="ECO:0000313" key="6">
    <source>
        <dbReference type="Proteomes" id="UP000679749"/>
    </source>
</evidence>
<feature type="domain" description="LysM" evidence="4">
    <location>
        <begin position="223"/>
        <end position="268"/>
    </location>
</feature>
<dbReference type="AlphaFoldDB" id="A0A942U6K1"/>
<organism evidence="5 6">
    <name type="scientific">Neobacillus rhizophilus</name>
    <dbReference type="NCBI Taxonomy" id="2833579"/>
    <lineage>
        <taxon>Bacteria</taxon>
        <taxon>Bacillati</taxon>
        <taxon>Bacillota</taxon>
        <taxon>Bacilli</taxon>
        <taxon>Bacillales</taxon>
        <taxon>Bacillaceae</taxon>
        <taxon>Neobacillus</taxon>
    </lineage>
</organism>
<evidence type="ECO:0000256" key="2">
    <source>
        <dbReference type="SAM" id="SignalP"/>
    </source>
</evidence>
<dbReference type="InterPro" id="IPR011055">
    <property type="entry name" value="Dup_hybrid_motif"/>
</dbReference>
<dbReference type="InterPro" id="IPR050570">
    <property type="entry name" value="Cell_wall_metabolism_enzyme"/>
</dbReference>
<dbReference type="GO" id="GO:0004222">
    <property type="term" value="F:metalloendopeptidase activity"/>
    <property type="evidence" value="ECO:0007669"/>
    <property type="project" value="TreeGrafter"/>
</dbReference>
<evidence type="ECO:0000313" key="5">
    <source>
        <dbReference type="EMBL" id="MBS4212419.1"/>
    </source>
</evidence>
<feature type="signal peptide" evidence="2">
    <location>
        <begin position="1"/>
        <end position="26"/>
    </location>
</feature>
<keyword evidence="1 2" id="KW-0732">Signal</keyword>
<accession>A0A942U6K1</accession>
<dbReference type="SMART" id="SM00257">
    <property type="entry name" value="LysM"/>
    <property type="match status" value="1"/>
</dbReference>
<comment type="caution">
    <text evidence="5">The sequence shown here is derived from an EMBL/GenBank/DDBJ whole genome shotgun (WGS) entry which is preliminary data.</text>
</comment>
<feature type="domain" description="G5" evidence="3">
    <location>
        <begin position="275"/>
        <end position="355"/>
    </location>
</feature>
<dbReference type="PROSITE" id="PS51782">
    <property type="entry name" value="LYSM"/>
    <property type="match status" value="1"/>
</dbReference>
<evidence type="ECO:0000259" key="3">
    <source>
        <dbReference type="PROSITE" id="PS51109"/>
    </source>
</evidence>
<proteinExistence type="predicted"/>
<dbReference type="Pfam" id="PF01551">
    <property type="entry name" value="Peptidase_M23"/>
    <property type="match status" value="1"/>
</dbReference>
<dbReference type="Gene3D" id="2.20.230.10">
    <property type="entry name" value="Resuscitation-promoting factor rpfb"/>
    <property type="match status" value="1"/>
</dbReference>
<feature type="chain" id="PRO_5038405428" evidence="2">
    <location>
        <begin position="27"/>
        <end position="485"/>
    </location>
</feature>
<dbReference type="PANTHER" id="PTHR21666">
    <property type="entry name" value="PEPTIDASE-RELATED"/>
    <property type="match status" value="1"/>
</dbReference>
<protein>
    <submittedName>
        <fullName evidence="5">M23 family metallopeptidase</fullName>
    </submittedName>
</protein>
<evidence type="ECO:0000259" key="4">
    <source>
        <dbReference type="PROSITE" id="PS51782"/>
    </source>
</evidence>
<dbReference type="SUPFAM" id="SSF54106">
    <property type="entry name" value="LysM domain"/>
    <property type="match status" value="1"/>
</dbReference>
<dbReference type="Pfam" id="PF01476">
    <property type="entry name" value="LysM"/>
    <property type="match status" value="1"/>
</dbReference>
<dbReference type="PROSITE" id="PS51109">
    <property type="entry name" value="G5"/>
    <property type="match status" value="1"/>
</dbReference>
<dbReference type="CDD" id="cd00118">
    <property type="entry name" value="LysM"/>
    <property type="match status" value="1"/>
</dbReference>
<dbReference type="Gene3D" id="2.70.70.10">
    <property type="entry name" value="Glucose Permease (Domain IIA)"/>
    <property type="match status" value="1"/>
</dbReference>
<dbReference type="InterPro" id="IPR018392">
    <property type="entry name" value="LysM"/>
</dbReference>
<sequence>MMFSLNKKNNSKKLLLIKTTIASAVAASVIAFSSGPVALATSSKLTTVYHVYLNGTYIGNVTDKAIVDKIVAEKLDSMKESIKDLNIKLGEQVQYVPEQVFSANANNQETLQNLRNTFQVQAEAAAIMIDGAPVVYLENKSAGEDVIKNLKLQYVTEQQLQDLEARKEASPDTLPALNQNETRILNVSLSKNVSVETKNVELQKIVTPAEAVTLLQKGTLEEKKYAVQDGDALESIAHQNGLTVPELLALNPGLTADSLIKIGQEINITALKPYVDVIVEKEVNQNETIPFETQIEEDANLPKGEKKVQQEGQDGSRSVTYHISEQNGVASQKNVTSEQILQQPINNIIIKGTKAIPSRGEGTLAWPTVGGYVSSEMGFRWGKKHKGIDIARPSNLTIKAADNGVVVSAGWDNGGYGNKVIIDHQNGMRTLYGHMSSLNVKAGQTVSKGTAIGVMGATGDATGVHLHFEVYKNGGLVNPLSYVSR</sequence>
<name>A0A942U6K1_9BACI</name>
<dbReference type="InterPro" id="IPR011098">
    <property type="entry name" value="G5_dom"/>
</dbReference>
<dbReference type="PANTHER" id="PTHR21666:SF270">
    <property type="entry name" value="MUREIN HYDROLASE ACTIVATOR ENVC"/>
    <property type="match status" value="1"/>
</dbReference>